<protein>
    <submittedName>
        <fullName evidence="2">Uncharacterized protein</fullName>
    </submittedName>
</protein>
<name>A0AAE0CFZ6_9CHLO</name>
<gene>
    <name evidence="2" type="ORF">CYMTET_36477</name>
</gene>
<dbReference type="AlphaFoldDB" id="A0AAE0CFZ6"/>
<proteinExistence type="predicted"/>
<dbReference type="Proteomes" id="UP001190700">
    <property type="component" value="Unassembled WGS sequence"/>
</dbReference>
<organism evidence="2 3">
    <name type="scientific">Cymbomonas tetramitiformis</name>
    <dbReference type="NCBI Taxonomy" id="36881"/>
    <lineage>
        <taxon>Eukaryota</taxon>
        <taxon>Viridiplantae</taxon>
        <taxon>Chlorophyta</taxon>
        <taxon>Pyramimonadophyceae</taxon>
        <taxon>Pyramimonadales</taxon>
        <taxon>Pyramimonadaceae</taxon>
        <taxon>Cymbomonas</taxon>
    </lineage>
</organism>
<reference evidence="2 3" key="1">
    <citation type="journal article" date="2015" name="Genome Biol. Evol.">
        <title>Comparative Genomics of a Bacterivorous Green Alga Reveals Evolutionary Causalities and Consequences of Phago-Mixotrophic Mode of Nutrition.</title>
        <authorList>
            <person name="Burns J.A."/>
            <person name="Paasch A."/>
            <person name="Narechania A."/>
            <person name="Kim E."/>
        </authorList>
    </citation>
    <scope>NUCLEOTIDE SEQUENCE [LARGE SCALE GENOMIC DNA]</scope>
    <source>
        <strain evidence="2 3">PLY_AMNH</strain>
    </source>
</reference>
<evidence type="ECO:0000313" key="3">
    <source>
        <dbReference type="Proteomes" id="UP001190700"/>
    </source>
</evidence>
<comment type="caution">
    <text evidence="2">The sequence shown here is derived from an EMBL/GenBank/DDBJ whole genome shotgun (WGS) entry which is preliminary data.</text>
</comment>
<dbReference type="EMBL" id="LGRX02023775">
    <property type="protein sequence ID" value="KAK3254306.1"/>
    <property type="molecule type" value="Genomic_DNA"/>
</dbReference>
<feature type="non-terminal residue" evidence="2">
    <location>
        <position position="1"/>
    </location>
</feature>
<evidence type="ECO:0000313" key="2">
    <source>
        <dbReference type="EMBL" id="KAK3254306.1"/>
    </source>
</evidence>
<feature type="region of interest" description="Disordered" evidence="1">
    <location>
        <begin position="58"/>
        <end position="100"/>
    </location>
</feature>
<accession>A0AAE0CFZ6</accession>
<sequence length="100" mass="10229">HAVWIRPLSSDRSVNRPRLVAGSVDAASLGSRAVWLSGSIGVDAAWLDRGVVGPTAIRSWCGSRPSTSDKPAVAGSALSSDRAGVDNFGSSRGVDAALAR</sequence>
<evidence type="ECO:0000256" key="1">
    <source>
        <dbReference type="SAM" id="MobiDB-lite"/>
    </source>
</evidence>
<keyword evidence="3" id="KW-1185">Reference proteome</keyword>